<comment type="caution">
    <text evidence="1">The sequence shown here is derived from an EMBL/GenBank/DDBJ whole genome shotgun (WGS) entry which is preliminary data.</text>
</comment>
<evidence type="ECO:0000313" key="1">
    <source>
        <dbReference type="EMBL" id="RLT72415.1"/>
    </source>
</evidence>
<organism evidence="1 2">
    <name type="scientific">Parabacteroides distasonis</name>
    <dbReference type="NCBI Taxonomy" id="823"/>
    <lineage>
        <taxon>Bacteria</taxon>
        <taxon>Pseudomonadati</taxon>
        <taxon>Bacteroidota</taxon>
        <taxon>Bacteroidia</taxon>
        <taxon>Bacteroidales</taxon>
        <taxon>Tannerellaceae</taxon>
        <taxon>Parabacteroides</taxon>
    </lineage>
</organism>
<accession>A0A3L7ZKJ8</accession>
<dbReference type="Gene3D" id="3.40.50.300">
    <property type="entry name" value="P-loop containing nucleotide triphosphate hydrolases"/>
    <property type="match status" value="1"/>
</dbReference>
<protein>
    <recommendedName>
        <fullName evidence="3">ParA family protein</fullName>
    </recommendedName>
</protein>
<dbReference type="EMBL" id="RAYI01000042">
    <property type="protein sequence ID" value="RLT72415.1"/>
    <property type="molecule type" value="Genomic_DNA"/>
</dbReference>
<dbReference type="Proteomes" id="UP000278164">
    <property type="component" value="Unassembled WGS sequence"/>
</dbReference>
<name>A0A3L7ZKJ8_PARDI</name>
<gene>
    <name evidence="1" type="ORF">D7V78_15935</name>
</gene>
<dbReference type="InterPro" id="IPR027417">
    <property type="entry name" value="P-loop_NTPase"/>
</dbReference>
<reference evidence="1 2" key="1">
    <citation type="submission" date="2018-09" db="EMBL/GenBank/DDBJ databases">
        <title>Murine metabolic-syndrome-specific gut microbial biobank.</title>
        <authorList>
            <person name="Liu C."/>
        </authorList>
    </citation>
    <scope>NUCLEOTIDE SEQUENCE [LARGE SCALE GENOMIC DNA]</scope>
    <source>
        <strain evidence="1 2">8-P5</strain>
    </source>
</reference>
<dbReference type="SUPFAM" id="SSF52540">
    <property type="entry name" value="P-loop containing nucleoside triphosphate hydrolases"/>
    <property type="match status" value="1"/>
</dbReference>
<dbReference type="OrthoDB" id="978593at2"/>
<sequence>MKRNPLFVALSNPKGGMEKSTFTVLLASYFHCLNGYNVLVVNCDYPQHSISAMRDKEVGNIEKNVHLRCMLCGQFDRTCKKVYPVLAGVPGKELETTLPLTGGCDHSLF</sequence>
<dbReference type="AlphaFoldDB" id="A0A3L7ZKJ8"/>
<evidence type="ECO:0008006" key="3">
    <source>
        <dbReference type="Google" id="ProtNLM"/>
    </source>
</evidence>
<proteinExistence type="predicted"/>
<evidence type="ECO:0000313" key="2">
    <source>
        <dbReference type="Proteomes" id="UP000278164"/>
    </source>
</evidence>